<evidence type="ECO:0000313" key="2">
    <source>
        <dbReference type="Proteomes" id="UP000053766"/>
    </source>
</evidence>
<reference evidence="2" key="2">
    <citation type="journal article" date="2016" name="Sci. Rep.">
        <title>Dictyocaulus viviparus genome, variome and transcriptome elucidate lungworm biology and support future intervention.</title>
        <authorList>
            <person name="McNulty S.N."/>
            <person name="Strube C."/>
            <person name="Rosa B.A."/>
            <person name="Martin J.C."/>
            <person name="Tyagi R."/>
            <person name="Choi Y.J."/>
            <person name="Wang Q."/>
            <person name="Hallsworth Pepin K."/>
            <person name="Zhang X."/>
            <person name="Ozersky P."/>
            <person name="Wilson R.K."/>
            <person name="Sternberg P.W."/>
            <person name="Gasser R.B."/>
            <person name="Mitreva M."/>
        </authorList>
    </citation>
    <scope>NUCLEOTIDE SEQUENCE [LARGE SCALE GENOMIC DNA]</scope>
    <source>
        <strain evidence="2">HannoverDv2000</strain>
    </source>
</reference>
<protein>
    <submittedName>
        <fullName evidence="1">Uncharacterized protein</fullName>
    </submittedName>
</protein>
<organism evidence="1 2">
    <name type="scientific">Dictyocaulus viviparus</name>
    <name type="common">Bovine lungworm</name>
    <dbReference type="NCBI Taxonomy" id="29172"/>
    <lineage>
        <taxon>Eukaryota</taxon>
        <taxon>Metazoa</taxon>
        <taxon>Ecdysozoa</taxon>
        <taxon>Nematoda</taxon>
        <taxon>Chromadorea</taxon>
        <taxon>Rhabditida</taxon>
        <taxon>Rhabditina</taxon>
        <taxon>Rhabditomorpha</taxon>
        <taxon>Strongyloidea</taxon>
        <taxon>Metastrongylidae</taxon>
        <taxon>Dictyocaulus</taxon>
    </lineage>
</organism>
<keyword evidence="2" id="KW-1185">Reference proteome</keyword>
<gene>
    <name evidence="1" type="ORF">DICVIV_02988</name>
</gene>
<reference evidence="1 2" key="1">
    <citation type="submission" date="2013-11" db="EMBL/GenBank/DDBJ databases">
        <title>Draft genome of the bovine lungworm Dictyocaulus viviparus.</title>
        <authorList>
            <person name="Mitreva M."/>
        </authorList>
    </citation>
    <scope>NUCLEOTIDE SEQUENCE [LARGE SCALE GENOMIC DNA]</scope>
    <source>
        <strain evidence="1 2">HannoverDv2000</strain>
    </source>
</reference>
<dbReference type="EMBL" id="KN716196">
    <property type="protein sequence ID" value="KJH50838.1"/>
    <property type="molecule type" value="Genomic_DNA"/>
</dbReference>
<dbReference type="Proteomes" id="UP000053766">
    <property type="component" value="Unassembled WGS sequence"/>
</dbReference>
<sequence length="85" mass="9968">MPGFPKISQAGYRCVSLYDDMICKQLYGPDFHYLYNGCTNITKTRRFATVAQIYFHQFATGNLTQNTTFHINIFKVDVSYRKKNR</sequence>
<name>A0A0D8Y1W7_DICVI</name>
<evidence type="ECO:0000313" key="1">
    <source>
        <dbReference type="EMBL" id="KJH50838.1"/>
    </source>
</evidence>
<dbReference type="AlphaFoldDB" id="A0A0D8Y1W7"/>
<accession>A0A0D8Y1W7</accession>
<proteinExistence type="predicted"/>